<feature type="transmembrane region" description="Helical" evidence="1">
    <location>
        <begin position="175"/>
        <end position="195"/>
    </location>
</feature>
<proteinExistence type="predicted"/>
<keyword evidence="3" id="KW-1185">Reference proteome</keyword>
<sequence>MTTIRKAEIFSILLFLFLSLACLFYPYNTAMVLIRMTALIGLASGLLFFFDAFRKKRSLDLVASIVCLLYFGWALLWWKRDADILRTLFIVYYAIIAAVFYIQTILDLKDHSSDWKAELLLAFFYTCFVVFSSYRLATISHMLALYFFIQACQMGLELYFFSSPYNARYYSFRDWIMLPAWFVSVFPSFVMGHLVEKKMHDENTHFDAKKSEDKPDLIVWIHTGEYGTTLYGHMTFSRDSIMYSYGDYDLAKMKWFKTMGPGIFFSVNDQIYANNCCIVEHCPLFAYGIKLTDEQKQKFEAMKDSILSQTIRWHCPMQEAYFKTGHASLADFEKDYASRLWDRTCAIFRMYTKGQWAWYSLLGNNCSNYSSAMLNEIGLHIPVSKGIVSPGEFFEYFEQAYQDPDSCVISKSWHSAKVPSTLFDTID</sequence>
<feature type="transmembrane region" description="Helical" evidence="1">
    <location>
        <begin position="143"/>
        <end position="163"/>
    </location>
</feature>
<dbReference type="EMBL" id="MPKA01000065">
    <property type="protein sequence ID" value="OLU46356.1"/>
    <property type="molecule type" value="Genomic_DNA"/>
</dbReference>
<reference evidence="2 3" key="1">
    <citation type="submission" date="2016-11" db="EMBL/GenBank/DDBJ databases">
        <title>Description of two novel members of the family Erysipelotrichaceae: Ileibacterium lipovorans gen. nov., sp. nov. and Dubosiella newyorkensis, gen. nov., sp. nov.</title>
        <authorList>
            <person name="Cox L.M."/>
            <person name="Sohn J."/>
            <person name="Tyrrell K.L."/>
            <person name="Citron D.M."/>
            <person name="Lawson P.A."/>
            <person name="Patel N.B."/>
            <person name="Iizumi T."/>
            <person name="Perez-Perez G.I."/>
            <person name="Goldstein E.J."/>
            <person name="Blaser M.J."/>
        </authorList>
    </citation>
    <scope>NUCLEOTIDE SEQUENCE [LARGE SCALE GENOMIC DNA]</scope>
    <source>
        <strain evidence="2 3">NYU-BL-A4</strain>
    </source>
</reference>
<keyword evidence="1" id="KW-0812">Transmembrane</keyword>
<evidence type="ECO:0008006" key="4">
    <source>
        <dbReference type="Google" id="ProtNLM"/>
    </source>
</evidence>
<feature type="transmembrane region" description="Helical" evidence="1">
    <location>
        <begin position="59"/>
        <end position="78"/>
    </location>
</feature>
<name>A0A1U7NMD2_9FIRM</name>
<feature type="transmembrane region" description="Helical" evidence="1">
    <location>
        <begin position="118"/>
        <end position="137"/>
    </location>
</feature>
<evidence type="ECO:0000313" key="3">
    <source>
        <dbReference type="Proteomes" id="UP000186705"/>
    </source>
</evidence>
<dbReference type="GeneID" id="78275534"/>
<keyword evidence="1" id="KW-1133">Transmembrane helix</keyword>
<dbReference type="OrthoDB" id="1655412at2"/>
<evidence type="ECO:0000256" key="1">
    <source>
        <dbReference type="SAM" id="Phobius"/>
    </source>
</evidence>
<dbReference type="STRING" id="1862672.BO225_06200"/>
<dbReference type="Proteomes" id="UP000186705">
    <property type="component" value="Unassembled WGS sequence"/>
</dbReference>
<dbReference type="AlphaFoldDB" id="A0A1U7NMD2"/>
<feature type="transmembrane region" description="Helical" evidence="1">
    <location>
        <begin position="84"/>
        <end position="106"/>
    </location>
</feature>
<comment type="caution">
    <text evidence="2">The sequence shown here is derived from an EMBL/GenBank/DDBJ whole genome shotgun (WGS) entry which is preliminary data.</text>
</comment>
<keyword evidence="1" id="KW-0472">Membrane</keyword>
<dbReference type="PROSITE" id="PS51257">
    <property type="entry name" value="PROKAR_LIPOPROTEIN"/>
    <property type="match status" value="1"/>
</dbReference>
<gene>
    <name evidence="2" type="ORF">BO225_06200</name>
</gene>
<organism evidence="2 3">
    <name type="scientific">Dubosiella newyorkensis</name>
    <dbReference type="NCBI Taxonomy" id="1862672"/>
    <lineage>
        <taxon>Bacteria</taxon>
        <taxon>Bacillati</taxon>
        <taxon>Bacillota</taxon>
        <taxon>Erysipelotrichia</taxon>
        <taxon>Erysipelotrichales</taxon>
        <taxon>Erysipelotrichaceae</taxon>
        <taxon>Dubosiella</taxon>
    </lineage>
</organism>
<feature type="transmembrane region" description="Helical" evidence="1">
    <location>
        <begin position="7"/>
        <end position="27"/>
    </location>
</feature>
<dbReference type="RefSeq" id="WP_076341404.1">
    <property type="nucleotide sequence ID" value="NZ_CAMNTW010000021.1"/>
</dbReference>
<protein>
    <recommendedName>
        <fullName evidence="4">DUF308 domain-containing protein</fullName>
    </recommendedName>
</protein>
<accession>A0A1U7NMD2</accession>
<evidence type="ECO:0000313" key="2">
    <source>
        <dbReference type="EMBL" id="OLU46356.1"/>
    </source>
</evidence>